<gene>
    <name evidence="2" type="ORF">DFP72DRAFT_1101061</name>
</gene>
<evidence type="ECO:0000313" key="3">
    <source>
        <dbReference type="Proteomes" id="UP000521943"/>
    </source>
</evidence>
<dbReference type="Gene3D" id="1.25.40.10">
    <property type="entry name" value="Tetratricopeptide repeat domain"/>
    <property type="match status" value="2"/>
</dbReference>
<dbReference type="EMBL" id="JACGCI010000015">
    <property type="protein sequence ID" value="KAF6759603.1"/>
    <property type="molecule type" value="Genomic_DNA"/>
</dbReference>
<evidence type="ECO:0000313" key="2">
    <source>
        <dbReference type="EMBL" id="KAF6759603.1"/>
    </source>
</evidence>
<sequence>MNHQMDADSDSALVAQIHDQGLQLLESFDSTGDLSVLTNATLMLQKAVDLTPPDHPDLSSRLRDLGISLSRSFQQTGELSTIDKAIAVQQKALDITPRDHPDLPVLLNNLGISFSCRFERTTEYSDIAGAISSLQRAVHMTPDGQPNLPILHNTLGLSLLHRYERTGDLSDITEAISVLQRAVEITPQGHPVLLNQLNNLGLSFLRRFERTKELSDISDALSALQKAVEITPQSHPELPSRLSNLGIVYLRRFDRENELSDLADAISVQQRAVELTPQGHSILPVRLTNLAGSFIRRFEKTGEVLNIDEAIVVLQRAMNLIPQGHPKLPLTLMSLGASFHHRFTSSGENEDLESSLSFYKAAATSDVGLPQTLFIATKHWAARLFKYYPQSTEIIPALDRTLGLVSLMAGLEKTVRGRHSQLETTSGLAPRAAAGACELDRADKAVEWLEQGRCLVWSQLNELRTPLEDLRIHDPHLAQSIEEASRALEHAGTSRQQSHVGMSLSQKITLEDEARAHLDLARRRDELLQRARAITGFESFLMPPPCSTLMEHLPEAGPIIVINIDENRCDALALLAGLDEPIHIPLPNFSIEKANTYRTILDTKLRGHSLRSREVEPRGVTPAPVGKRGEDLSVHRVLRCLFEEVVKPILDTLGFSKVDRSAAEVPPRLWWCPTGALSFLPLHAAGIYRGPNQESVNDYAVSSYTPTITALTDRVKNNHLIDSTASGLFLTSHPSVSNAPAIPGTTREVRSIYERAKESGVDALKLEGDDMTVAQCLEHMQAFSCIHLACHGSQNAAEPLKSRFLFHNGSLELGTILKSNLKHADLAFLSACQTSTGKETLSDEAVHLAAGMLAAGYRRVVGTMWSIGDKAGQDVATSFYEYLFTRRGDNDIADFDGTHSAVALHHATQALRISLDDSERSLLTWIPFVHFGL</sequence>
<dbReference type="PANTHER" id="PTHR19959:SF119">
    <property type="entry name" value="FUNGAL LIPASE-LIKE DOMAIN-CONTAINING PROTEIN"/>
    <property type="match status" value="1"/>
</dbReference>
<dbReference type="AlphaFoldDB" id="A0A8H6M8C2"/>
<dbReference type="OrthoDB" id="9991317at2759"/>
<keyword evidence="3" id="KW-1185">Reference proteome</keyword>
<dbReference type="InterPro" id="IPR011990">
    <property type="entry name" value="TPR-like_helical_dom_sf"/>
</dbReference>
<protein>
    <submittedName>
        <fullName evidence="2">CHAT domain-containing protein</fullName>
    </submittedName>
</protein>
<accession>A0A8H6M8C2</accession>
<dbReference type="InterPro" id="IPR024983">
    <property type="entry name" value="CHAT_dom"/>
</dbReference>
<dbReference type="Proteomes" id="UP000521943">
    <property type="component" value="Unassembled WGS sequence"/>
</dbReference>
<name>A0A8H6M8C2_9AGAR</name>
<dbReference type="SUPFAM" id="SSF48452">
    <property type="entry name" value="TPR-like"/>
    <property type="match status" value="1"/>
</dbReference>
<feature type="domain" description="CHAT" evidence="1">
    <location>
        <begin position="636"/>
        <end position="932"/>
    </location>
</feature>
<comment type="caution">
    <text evidence="2">The sequence shown here is derived from an EMBL/GenBank/DDBJ whole genome shotgun (WGS) entry which is preliminary data.</text>
</comment>
<proteinExistence type="predicted"/>
<dbReference type="Pfam" id="PF12770">
    <property type="entry name" value="CHAT"/>
    <property type="match status" value="1"/>
</dbReference>
<evidence type="ECO:0000259" key="1">
    <source>
        <dbReference type="Pfam" id="PF12770"/>
    </source>
</evidence>
<reference evidence="2 3" key="1">
    <citation type="submission" date="2020-07" db="EMBL/GenBank/DDBJ databases">
        <title>Comparative genomics of pyrophilous fungi reveals a link between fire events and developmental genes.</title>
        <authorList>
            <consortium name="DOE Joint Genome Institute"/>
            <person name="Steindorff A.S."/>
            <person name="Carver A."/>
            <person name="Calhoun S."/>
            <person name="Stillman K."/>
            <person name="Liu H."/>
            <person name="Lipzen A."/>
            <person name="Pangilinan J."/>
            <person name="Labutti K."/>
            <person name="Bruns T.D."/>
            <person name="Grigoriev I.V."/>
        </authorList>
    </citation>
    <scope>NUCLEOTIDE SEQUENCE [LARGE SCALE GENOMIC DNA]</scope>
    <source>
        <strain evidence="2 3">CBS 144469</strain>
    </source>
</reference>
<dbReference type="PANTHER" id="PTHR19959">
    <property type="entry name" value="KINESIN LIGHT CHAIN"/>
    <property type="match status" value="1"/>
</dbReference>
<organism evidence="2 3">
    <name type="scientific">Ephemerocybe angulata</name>
    <dbReference type="NCBI Taxonomy" id="980116"/>
    <lineage>
        <taxon>Eukaryota</taxon>
        <taxon>Fungi</taxon>
        <taxon>Dikarya</taxon>
        <taxon>Basidiomycota</taxon>
        <taxon>Agaricomycotina</taxon>
        <taxon>Agaricomycetes</taxon>
        <taxon>Agaricomycetidae</taxon>
        <taxon>Agaricales</taxon>
        <taxon>Agaricineae</taxon>
        <taxon>Psathyrellaceae</taxon>
        <taxon>Ephemerocybe</taxon>
    </lineage>
</organism>